<dbReference type="PANTHER" id="PTHR42872">
    <property type="entry name" value="PROTEIN-GLUTAMATE METHYLESTERASE/PROTEIN-GLUTAMINE GLUTAMINASE"/>
    <property type="match status" value="1"/>
</dbReference>
<dbReference type="InterPro" id="IPR011006">
    <property type="entry name" value="CheY-like_superfamily"/>
</dbReference>
<keyword evidence="3" id="KW-0378">Hydrolase</keyword>
<dbReference type="CDD" id="cd17541">
    <property type="entry name" value="REC_CheB-like"/>
    <property type="match status" value="1"/>
</dbReference>
<dbReference type="Proteomes" id="UP000575068">
    <property type="component" value="Unassembled WGS sequence"/>
</dbReference>
<dbReference type="SUPFAM" id="SSF52172">
    <property type="entry name" value="CheY-like"/>
    <property type="match status" value="1"/>
</dbReference>
<dbReference type="PROSITE" id="PS50110">
    <property type="entry name" value="RESPONSE_REGULATORY"/>
    <property type="match status" value="1"/>
</dbReference>
<dbReference type="Pfam" id="PF00072">
    <property type="entry name" value="Response_reg"/>
    <property type="match status" value="1"/>
</dbReference>
<dbReference type="PANTHER" id="PTHR42872:SF6">
    <property type="entry name" value="PROTEIN-GLUTAMATE METHYLESTERASE_PROTEIN-GLUTAMINE GLUTAMINASE"/>
    <property type="match status" value="1"/>
</dbReference>
<comment type="caution">
    <text evidence="3">The sequence shown here is derived from an EMBL/GenBank/DDBJ whole genome shotgun (WGS) entry which is preliminary data.</text>
</comment>
<dbReference type="Gene3D" id="3.40.50.2300">
    <property type="match status" value="1"/>
</dbReference>
<dbReference type="GO" id="GO:0000160">
    <property type="term" value="P:phosphorelay signal transduction system"/>
    <property type="evidence" value="ECO:0007669"/>
    <property type="project" value="InterPro"/>
</dbReference>
<dbReference type="GO" id="GO:0008984">
    <property type="term" value="F:protein-glutamate methylesterase activity"/>
    <property type="evidence" value="ECO:0007669"/>
    <property type="project" value="UniProtKB-EC"/>
</dbReference>
<sequence length="140" mass="15491">MKRTRILVVDDSVTIRAMIETVLEQDRRLDIVGIASNAERAEHLIAITNPDVITLDIKMPGMDGLELLDRIIARKRRPVIMLSSLAVRGERIRAECLERGAAACFNKSHIFSAANDLIRLIHQAAAGKVIREEAGEAVLV</sequence>
<feature type="modified residue" description="4-aspartylphosphate" evidence="1">
    <location>
        <position position="56"/>
    </location>
</feature>
<reference evidence="3 4" key="1">
    <citation type="submission" date="2020-08" db="EMBL/GenBank/DDBJ databases">
        <title>Genomic Encyclopedia of Type Strains, Phase IV (KMG-IV): sequencing the most valuable type-strain genomes for metagenomic binning, comparative biology and taxonomic classification.</title>
        <authorList>
            <person name="Goeker M."/>
        </authorList>
    </citation>
    <scope>NUCLEOTIDE SEQUENCE [LARGE SCALE GENOMIC DNA]</scope>
    <source>
        <strain evidence="3 4">DSM 7465</strain>
    </source>
</reference>
<dbReference type="SMART" id="SM00448">
    <property type="entry name" value="REC"/>
    <property type="match status" value="1"/>
</dbReference>
<evidence type="ECO:0000259" key="2">
    <source>
        <dbReference type="PROSITE" id="PS50110"/>
    </source>
</evidence>
<feature type="domain" description="Response regulatory" evidence="2">
    <location>
        <begin position="5"/>
        <end position="122"/>
    </location>
</feature>
<keyword evidence="1" id="KW-0597">Phosphoprotein</keyword>
<dbReference type="RefSeq" id="WP_184474287.1">
    <property type="nucleotide sequence ID" value="NZ_JACHOV010000002.1"/>
</dbReference>
<organism evidence="3 4">
    <name type="scientific">Rhizorhapis suberifaciens</name>
    <name type="common">corky root of lettuce</name>
    <dbReference type="NCBI Taxonomy" id="13656"/>
    <lineage>
        <taxon>Bacteria</taxon>
        <taxon>Pseudomonadati</taxon>
        <taxon>Pseudomonadota</taxon>
        <taxon>Alphaproteobacteria</taxon>
        <taxon>Sphingomonadales</taxon>
        <taxon>Sphingomonadaceae</taxon>
        <taxon>Rhizorhapis</taxon>
    </lineage>
</organism>
<dbReference type="InterPro" id="IPR001789">
    <property type="entry name" value="Sig_transdc_resp-reg_receiver"/>
</dbReference>
<dbReference type="EMBL" id="JACHOV010000002">
    <property type="protein sequence ID" value="MBB4640455.1"/>
    <property type="molecule type" value="Genomic_DNA"/>
</dbReference>
<evidence type="ECO:0000313" key="3">
    <source>
        <dbReference type="EMBL" id="MBB4640455.1"/>
    </source>
</evidence>
<accession>A0A840HRA8</accession>
<name>A0A840HRA8_9SPHN</name>
<dbReference type="EC" id="3.1.1.61" evidence="3"/>
<evidence type="ECO:0000313" key="4">
    <source>
        <dbReference type="Proteomes" id="UP000575068"/>
    </source>
</evidence>
<dbReference type="AlphaFoldDB" id="A0A840HRA8"/>
<evidence type="ECO:0000256" key="1">
    <source>
        <dbReference type="PROSITE-ProRule" id="PRU00169"/>
    </source>
</evidence>
<keyword evidence="4" id="KW-1185">Reference proteome</keyword>
<proteinExistence type="predicted"/>
<protein>
    <submittedName>
        <fullName evidence="3">Two-component system chemotaxis response regulator CheB</fullName>
        <ecNumber evidence="3">3.1.1.61</ecNumber>
    </submittedName>
</protein>
<gene>
    <name evidence="3" type="ORF">HNQ99_000743</name>
</gene>